<dbReference type="EMBL" id="KN881643">
    <property type="protein sequence ID" value="KIY52396.1"/>
    <property type="molecule type" value="Genomic_DNA"/>
</dbReference>
<gene>
    <name evidence="2" type="ORF">FISHEDRAFT_69820</name>
</gene>
<accession>A0A0D7AM68</accession>
<evidence type="ECO:0000313" key="3">
    <source>
        <dbReference type="Proteomes" id="UP000054144"/>
    </source>
</evidence>
<reference evidence="2 3" key="1">
    <citation type="journal article" date="2015" name="Fungal Genet. Biol.">
        <title>Evolution of novel wood decay mechanisms in Agaricales revealed by the genome sequences of Fistulina hepatica and Cylindrobasidium torrendii.</title>
        <authorList>
            <person name="Floudas D."/>
            <person name="Held B.W."/>
            <person name="Riley R."/>
            <person name="Nagy L.G."/>
            <person name="Koehler G."/>
            <person name="Ransdell A.S."/>
            <person name="Younus H."/>
            <person name="Chow J."/>
            <person name="Chiniquy J."/>
            <person name="Lipzen A."/>
            <person name="Tritt A."/>
            <person name="Sun H."/>
            <person name="Haridas S."/>
            <person name="LaButti K."/>
            <person name="Ohm R.A."/>
            <person name="Kues U."/>
            <person name="Blanchette R.A."/>
            <person name="Grigoriev I.V."/>
            <person name="Minto R.E."/>
            <person name="Hibbett D.S."/>
        </authorList>
    </citation>
    <scope>NUCLEOTIDE SEQUENCE [LARGE SCALE GENOMIC DNA]</scope>
    <source>
        <strain evidence="2 3">ATCC 64428</strain>
    </source>
</reference>
<sequence length="453" mass="50723">MSKKEPSASAKSVKPHMSQLTQRAIRGKGPCISGVLWTAKQRLLNPSQATQHKLTPIPRITLYRPLSGPSSACPGPSIWGDHAPSTDHIIKCAEYRVCVRFVREAYCYDVCICDRNMQFFTSQNSPVRLWSVPPMDVPFAPVNGVSSWRVPCHRLWRVEYNGSEVCRFGSPCVHKVTPFTVSPHPSASPVRDVLCPDALLGDHPIPVVGAFIFLPAFCDPSLQVTDSQLGVETYNPNYFVAVERRRLRESRAYERERLRRSRAAERLQRISQYSATATSTASPAPSSPSTGPAPTYIIPSESGQYIGQIPYNPAQDHLLKRGEYTFLVRGTDPNAYHIYIFDKDLQVVRGVTPPVHLYRVGYPDKPACPLNGMCVWPSPRFHGMSQMVYEGFEVFRFGVELVIQERIFEVVWESFVLVDDTLLDVDTPLPSLEFEPPPALDGSPLELEDPLPV</sequence>
<keyword evidence="3" id="KW-1185">Reference proteome</keyword>
<feature type="region of interest" description="Disordered" evidence="1">
    <location>
        <begin position="434"/>
        <end position="453"/>
    </location>
</feature>
<name>A0A0D7AM68_9AGAR</name>
<feature type="region of interest" description="Disordered" evidence="1">
    <location>
        <begin position="274"/>
        <end position="294"/>
    </location>
</feature>
<dbReference type="Proteomes" id="UP000054144">
    <property type="component" value="Unassembled WGS sequence"/>
</dbReference>
<organism evidence="2 3">
    <name type="scientific">Fistulina hepatica ATCC 64428</name>
    <dbReference type="NCBI Taxonomy" id="1128425"/>
    <lineage>
        <taxon>Eukaryota</taxon>
        <taxon>Fungi</taxon>
        <taxon>Dikarya</taxon>
        <taxon>Basidiomycota</taxon>
        <taxon>Agaricomycotina</taxon>
        <taxon>Agaricomycetes</taxon>
        <taxon>Agaricomycetidae</taxon>
        <taxon>Agaricales</taxon>
        <taxon>Fistulinaceae</taxon>
        <taxon>Fistulina</taxon>
    </lineage>
</organism>
<dbReference type="AlphaFoldDB" id="A0A0D7AM68"/>
<evidence type="ECO:0000256" key="1">
    <source>
        <dbReference type="SAM" id="MobiDB-lite"/>
    </source>
</evidence>
<evidence type="ECO:0000313" key="2">
    <source>
        <dbReference type="EMBL" id="KIY52396.1"/>
    </source>
</evidence>
<proteinExistence type="predicted"/>
<protein>
    <submittedName>
        <fullName evidence="2">Uncharacterized protein</fullName>
    </submittedName>
</protein>